<gene>
    <name evidence="6 9" type="primary">map</name>
    <name evidence="9" type="ORF">DD236_03585</name>
</gene>
<dbReference type="GO" id="GO:0070006">
    <property type="term" value="F:metalloaminopeptidase activity"/>
    <property type="evidence" value="ECO:0007669"/>
    <property type="project" value="UniProtKB-UniRule"/>
</dbReference>
<sequence length="277" mass="29813">MSRKEKIQYKSHEQFLKMRQAGLVVADIHRALREKVRAGRTTADADAIAAEVLERAGSKSNFLGYYGYPGHICTSVNEVIVHGIPGDRVLEPGDLVSFDCGAVVDGWHGDAAISMVIPGGDPELTARRQRLSDMTEECMWRGIAAAATGSHVGDIGRAIDDFVVGLQEEPGIVEEYVGHGIGTAMHMAPDVPNYRTRSHLDKLKPGMALCIEPMLTSGSPENVTLGDDWTVVTLDGGDACHWEHEIAIHERGIWVLTAPDGGIEGLSPYGVVPVPLG</sequence>
<dbReference type="GO" id="GO:0006508">
    <property type="term" value="P:proteolysis"/>
    <property type="evidence" value="ECO:0007669"/>
    <property type="project" value="UniProtKB-KW"/>
</dbReference>
<dbReference type="PROSITE" id="PS00680">
    <property type="entry name" value="MAP_1"/>
    <property type="match status" value="1"/>
</dbReference>
<comment type="function">
    <text evidence="1 6">Removes the N-terminal methionine from nascent proteins. The N-terminal methionine is often cleaved when the second residue in the primary sequence is small and uncharged (Met-Ala-, Cys, Gly, Pro, Ser, Thr, or Val). Requires deformylation of the N(alpha)-formylated initiator methionine before it can be hydrolyzed.</text>
</comment>
<dbReference type="EMBL" id="QETB01000001">
    <property type="protein sequence ID" value="PWF27473.1"/>
    <property type="molecule type" value="Genomic_DNA"/>
</dbReference>
<evidence type="ECO:0000256" key="3">
    <source>
        <dbReference type="ARBA" id="ARBA00022670"/>
    </source>
</evidence>
<reference evidence="10" key="1">
    <citation type="submission" date="2018-05" db="EMBL/GenBank/DDBJ databases">
        <authorList>
            <person name="Li Y."/>
        </authorList>
    </citation>
    <scope>NUCLEOTIDE SEQUENCE [LARGE SCALE GENOMIC DNA]</scope>
    <source>
        <strain evidence="10">sk1b4</strain>
    </source>
</reference>
<feature type="binding site" evidence="6">
    <location>
        <position position="179"/>
    </location>
    <ligand>
        <name>a divalent metal cation</name>
        <dbReference type="ChEBI" id="CHEBI:60240"/>
        <label>2</label>
        <note>catalytic</note>
    </ligand>
</feature>
<comment type="subunit">
    <text evidence="6">Monomer.</text>
</comment>
<proteinExistence type="inferred from homology"/>
<dbReference type="Pfam" id="PF00557">
    <property type="entry name" value="Peptidase_M24"/>
    <property type="match status" value="1"/>
</dbReference>
<protein>
    <recommendedName>
        <fullName evidence="6 7">Methionine aminopeptidase</fullName>
        <shortName evidence="6">MAP</shortName>
        <shortName evidence="6">MetAP</shortName>
        <ecNumber evidence="6 7">3.4.11.18</ecNumber>
    </recommendedName>
    <alternativeName>
        <fullName evidence="6">Peptidase M</fullName>
    </alternativeName>
</protein>
<keyword evidence="2 6" id="KW-0031">Aminopeptidase</keyword>
<dbReference type="Proteomes" id="UP000245283">
    <property type="component" value="Unassembled WGS sequence"/>
</dbReference>
<dbReference type="InterPro" id="IPR002467">
    <property type="entry name" value="Pept_M24A_MAP1"/>
</dbReference>
<dbReference type="InterPro" id="IPR036005">
    <property type="entry name" value="Creatinase/aminopeptidase-like"/>
</dbReference>
<comment type="cofactor">
    <cofactor evidence="6">
        <name>Co(2+)</name>
        <dbReference type="ChEBI" id="CHEBI:48828"/>
    </cofactor>
    <cofactor evidence="6">
        <name>Zn(2+)</name>
        <dbReference type="ChEBI" id="CHEBI:29105"/>
    </cofactor>
    <cofactor evidence="6">
        <name>Mn(2+)</name>
        <dbReference type="ChEBI" id="CHEBI:29035"/>
    </cofactor>
    <cofactor evidence="6">
        <name>Fe(2+)</name>
        <dbReference type="ChEBI" id="CHEBI:29033"/>
    </cofactor>
    <text evidence="6">Binds 2 divalent metal cations per subunit. Has a high-affinity and a low affinity metal-binding site. The true nature of the physiological cofactor is under debate. The enzyme is active with cobalt, zinc, manganese or divalent iron ions. Most likely, methionine aminopeptidases function as mononuclear Fe(2+)-metalloproteases under physiological conditions, and the catalytically relevant metal-binding site has been assigned to the histidine-containing high-affinity site.</text>
</comment>
<dbReference type="EC" id="3.4.11.18" evidence="6 7"/>
<dbReference type="NCBIfam" id="TIGR00500">
    <property type="entry name" value="met_pdase_I"/>
    <property type="match status" value="1"/>
</dbReference>
<feature type="binding site" evidence="6">
    <location>
        <position position="212"/>
    </location>
    <ligand>
        <name>a divalent metal cation</name>
        <dbReference type="ChEBI" id="CHEBI:60240"/>
        <label>2</label>
        <note>catalytic</note>
    </ligand>
</feature>
<evidence type="ECO:0000256" key="5">
    <source>
        <dbReference type="ARBA" id="ARBA00022801"/>
    </source>
</evidence>
<keyword evidence="4 6" id="KW-0479">Metal-binding</keyword>
<feature type="domain" description="Peptidase M24" evidence="8">
    <location>
        <begin position="17"/>
        <end position="250"/>
    </location>
</feature>
<dbReference type="CDD" id="cd01086">
    <property type="entry name" value="MetAP1"/>
    <property type="match status" value="1"/>
</dbReference>
<keyword evidence="3 6" id="KW-0645">Protease</keyword>
<feature type="binding site" evidence="6">
    <location>
        <position position="186"/>
    </location>
    <ligand>
        <name>substrate</name>
    </ligand>
</feature>
<feature type="binding site" evidence="6">
    <location>
        <position position="243"/>
    </location>
    <ligand>
        <name>a divalent metal cation</name>
        <dbReference type="ChEBI" id="CHEBI:60240"/>
        <label>1</label>
    </ligand>
</feature>
<evidence type="ECO:0000256" key="7">
    <source>
        <dbReference type="RuleBase" id="RU003653"/>
    </source>
</evidence>
<dbReference type="GO" id="GO:0004239">
    <property type="term" value="F:initiator methionyl aminopeptidase activity"/>
    <property type="evidence" value="ECO:0007669"/>
    <property type="project" value="UniProtKB-UniRule"/>
</dbReference>
<dbReference type="InterPro" id="IPR000994">
    <property type="entry name" value="Pept_M24"/>
</dbReference>
<evidence type="ECO:0000313" key="10">
    <source>
        <dbReference type="Proteomes" id="UP000245283"/>
    </source>
</evidence>
<evidence type="ECO:0000313" key="9">
    <source>
        <dbReference type="EMBL" id="PWF27473.1"/>
    </source>
</evidence>
<comment type="caution">
    <text evidence="9">The sequence shown here is derived from an EMBL/GenBank/DDBJ whole genome shotgun (WGS) entry which is preliminary data.</text>
</comment>
<organism evidence="9 10">
    <name type="scientific">Ancrocorticia populi</name>
    <dbReference type="NCBI Taxonomy" id="2175228"/>
    <lineage>
        <taxon>Bacteria</taxon>
        <taxon>Bacillati</taxon>
        <taxon>Actinomycetota</taxon>
        <taxon>Actinomycetes</taxon>
        <taxon>Actinomycetales</taxon>
        <taxon>Actinomycetaceae</taxon>
        <taxon>Ancrocorticia</taxon>
    </lineage>
</organism>
<evidence type="ECO:0000256" key="6">
    <source>
        <dbReference type="HAMAP-Rule" id="MF_01974"/>
    </source>
</evidence>
<evidence type="ECO:0000256" key="2">
    <source>
        <dbReference type="ARBA" id="ARBA00022438"/>
    </source>
</evidence>
<dbReference type="RefSeq" id="WP_109092974.1">
    <property type="nucleotide sequence ID" value="NZ_QETB01000001.1"/>
</dbReference>
<dbReference type="SUPFAM" id="SSF55920">
    <property type="entry name" value="Creatinase/aminopeptidase"/>
    <property type="match status" value="1"/>
</dbReference>
<accession>A0A2V1K8M4</accession>
<feature type="binding site" evidence="6">
    <location>
        <position position="243"/>
    </location>
    <ligand>
        <name>a divalent metal cation</name>
        <dbReference type="ChEBI" id="CHEBI:60240"/>
        <label>2</label>
        <note>catalytic</note>
    </ligand>
</feature>
<dbReference type="OrthoDB" id="9802055at2"/>
<keyword evidence="10" id="KW-1185">Reference proteome</keyword>
<dbReference type="PRINTS" id="PR00599">
    <property type="entry name" value="MAPEPTIDASE"/>
</dbReference>
<dbReference type="PANTHER" id="PTHR43330">
    <property type="entry name" value="METHIONINE AMINOPEPTIDASE"/>
    <property type="match status" value="1"/>
</dbReference>
<keyword evidence="5 6" id="KW-0378">Hydrolase</keyword>
<evidence type="ECO:0000256" key="4">
    <source>
        <dbReference type="ARBA" id="ARBA00022723"/>
    </source>
</evidence>
<evidence type="ECO:0000256" key="1">
    <source>
        <dbReference type="ARBA" id="ARBA00002521"/>
    </source>
</evidence>
<dbReference type="AlphaFoldDB" id="A0A2V1K8M4"/>
<feature type="binding site" evidence="6">
    <location>
        <position position="110"/>
    </location>
    <ligand>
        <name>a divalent metal cation</name>
        <dbReference type="ChEBI" id="CHEBI:60240"/>
        <label>2</label>
        <note>catalytic</note>
    </ligand>
</feature>
<comment type="catalytic activity">
    <reaction evidence="6 7">
        <text>Release of N-terminal amino acids, preferentially methionine, from peptides and arylamides.</text>
        <dbReference type="EC" id="3.4.11.18"/>
    </reaction>
</comment>
<evidence type="ECO:0000259" key="8">
    <source>
        <dbReference type="Pfam" id="PF00557"/>
    </source>
</evidence>
<feature type="binding site" evidence="6">
    <location>
        <position position="82"/>
    </location>
    <ligand>
        <name>substrate</name>
    </ligand>
</feature>
<name>A0A2V1K8M4_9ACTO</name>
<dbReference type="GO" id="GO:0005829">
    <property type="term" value="C:cytosol"/>
    <property type="evidence" value="ECO:0007669"/>
    <property type="project" value="TreeGrafter"/>
</dbReference>
<dbReference type="GO" id="GO:0046872">
    <property type="term" value="F:metal ion binding"/>
    <property type="evidence" value="ECO:0007669"/>
    <property type="project" value="UniProtKB-UniRule"/>
</dbReference>
<feature type="binding site" evidence="6">
    <location>
        <position position="99"/>
    </location>
    <ligand>
        <name>a divalent metal cation</name>
        <dbReference type="ChEBI" id="CHEBI:60240"/>
        <label>1</label>
    </ligand>
</feature>
<dbReference type="InterPro" id="IPR001714">
    <property type="entry name" value="Pept_M24_MAP"/>
</dbReference>
<dbReference type="Gene3D" id="3.90.230.10">
    <property type="entry name" value="Creatinase/methionine aminopeptidase superfamily"/>
    <property type="match status" value="1"/>
</dbReference>
<comment type="similarity">
    <text evidence="6">Belongs to the peptidase M24A family. Methionine aminopeptidase type 1 subfamily.</text>
</comment>
<dbReference type="PANTHER" id="PTHR43330:SF27">
    <property type="entry name" value="METHIONINE AMINOPEPTIDASE"/>
    <property type="match status" value="1"/>
</dbReference>
<feature type="binding site" evidence="6">
    <location>
        <position position="110"/>
    </location>
    <ligand>
        <name>a divalent metal cation</name>
        <dbReference type="ChEBI" id="CHEBI:60240"/>
        <label>1</label>
    </ligand>
</feature>
<dbReference type="HAMAP" id="MF_01974">
    <property type="entry name" value="MetAP_1"/>
    <property type="match status" value="1"/>
</dbReference>